<feature type="transmembrane region" description="Helical" evidence="1">
    <location>
        <begin position="179"/>
        <end position="197"/>
    </location>
</feature>
<feature type="transmembrane region" description="Helical" evidence="1">
    <location>
        <begin position="111"/>
        <end position="130"/>
    </location>
</feature>
<dbReference type="Proteomes" id="UP001317322">
    <property type="component" value="Chromosome"/>
</dbReference>
<keyword evidence="1" id="KW-0472">Membrane</keyword>
<reference evidence="2 3" key="1">
    <citation type="submission" date="2022-07" db="EMBL/GenBank/DDBJ databases">
        <title>Novel species in genus cellulomonas.</title>
        <authorList>
            <person name="Ye L."/>
        </authorList>
    </citation>
    <scope>NUCLEOTIDE SEQUENCE [LARGE SCALE GENOMIC DNA]</scope>
    <source>
        <strain evidence="3">zg-Y908</strain>
    </source>
</reference>
<proteinExistence type="predicted"/>
<accession>A0ABY5K4G3</accession>
<protein>
    <recommendedName>
        <fullName evidence="4">MFS transporter</fullName>
    </recommendedName>
</protein>
<evidence type="ECO:0000313" key="2">
    <source>
        <dbReference type="EMBL" id="UUI64948.1"/>
    </source>
</evidence>
<organism evidence="2 3">
    <name type="scientific">Cellulomonas wangsupingiae</name>
    <dbReference type="NCBI Taxonomy" id="2968085"/>
    <lineage>
        <taxon>Bacteria</taxon>
        <taxon>Bacillati</taxon>
        <taxon>Actinomycetota</taxon>
        <taxon>Actinomycetes</taxon>
        <taxon>Micrococcales</taxon>
        <taxon>Cellulomonadaceae</taxon>
        <taxon>Cellulomonas</taxon>
    </lineage>
</organism>
<sequence>MSARFGSEGFGARVQDLLGPLGRAPRRRGEPAEVDVRTGRTVPAVTVRAALAVAGVAAVVVAATAPGRVVPVSLLGLMVLVGAAPAVAPRLPLTALLLLVVGVRLLVADPAPPLVLAALVLLVHVVLRLAPVAARTGWRTDVEVAVLRDDLPAALAAQAGAQVLALVAGLASAADAGTGWHVVGLVVVLGLATLAIAPPARPWWRAAP</sequence>
<name>A0ABY5K4G3_9CELL</name>
<dbReference type="EMBL" id="CP101989">
    <property type="protein sequence ID" value="UUI64948.1"/>
    <property type="molecule type" value="Genomic_DNA"/>
</dbReference>
<feature type="transmembrane region" description="Helical" evidence="1">
    <location>
        <begin position="45"/>
        <end position="65"/>
    </location>
</feature>
<evidence type="ECO:0008006" key="4">
    <source>
        <dbReference type="Google" id="ProtNLM"/>
    </source>
</evidence>
<gene>
    <name evidence="2" type="ORF">NP075_17840</name>
</gene>
<feature type="transmembrane region" description="Helical" evidence="1">
    <location>
        <begin position="151"/>
        <end position="173"/>
    </location>
</feature>
<dbReference type="RefSeq" id="WP_227563440.1">
    <property type="nucleotide sequence ID" value="NZ_CP101989.1"/>
</dbReference>
<keyword evidence="3" id="KW-1185">Reference proteome</keyword>
<keyword evidence="1" id="KW-1133">Transmembrane helix</keyword>
<evidence type="ECO:0000313" key="3">
    <source>
        <dbReference type="Proteomes" id="UP001317322"/>
    </source>
</evidence>
<evidence type="ECO:0000256" key="1">
    <source>
        <dbReference type="SAM" id="Phobius"/>
    </source>
</evidence>
<keyword evidence="1" id="KW-0812">Transmembrane</keyword>